<dbReference type="Proteomes" id="UP000052019">
    <property type="component" value="Unassembled WGS sequence"/>
</dbReference>
<protein>
    <submittedName>
        <fullName evidence="1">Uncharacterized protein</fullName>
    </submittedName>
</protein>
<sequence>MFRRRCPVPPVVMARMSQPQGVTNFVGQIVACHPAWVVKRIAAVQKTAGEKAHCSADVSGNAEAQPTFSLVITLGERQVGDITPGLYGAPGIPLLSLVEASLIGVEGIGNFSLAVPIPVMPLVRVPGELLHGLLLVKRALVDSGRVRIVPAQGLVVVGVASTAGWRVRAVIWLHIREGRPAHIAVRNKRLEKWPEECSRQPFERSQSGLNVRLIGIKGRAEIYSHDGIFRWVLSPFLT</sequence>
<dbReference type="AlphaFoldDB" id="A0A0R2ZIX1"/>
<proteinExistence type="predicted"/>
<gene>
    <name evidence="1" type="ORF">TU79_21655</name>
</gene>
<comment type="caution">
    <text evidence="1">The sequence shown here is derived from an EMBL/GenBank/DDBJ whole genome shotgun (WGS) entry which is preliminary data.</text>
</comment>
<evidence type="ECO:0000313" key="1">
    <source>
        <dbReference type="EMBL" id="KRP58113.1"/>
    </source>
</evidence>
<accession>A0A0R2ZIX1</accession>
<name>A0A0R2ZIX1_9PSED</name>
<organism evidence="1 2">
    <name type="scientific">Pseudomonas trivialis</name>
    <dbReference type="NCBI Taxonomy" id="200450"/>
    <lineage>
        <taxon>Bacteria</taxon>
        <taxon>Pseudomonadati</taxon>
        <taxon>Pseudomonadota</taxon>
        <taxon>Gammaproteobacteria</taxon>
        <taxon>Pseudomonadales</taxon>
        <taxon>Pseudomonadaceae</taxon>
        <taxon>Pseudomonas</taxon>
    </lineage>
</organism>
<reference evidence="1 2" key="1">
    <citation type="submission" date="2015-02" db="EMBL/GenBank/DDBJ databases">
        <title>Two Pseudomonas sp. nov. isolated from raw milk.</title>
        <authorList>
            <person name="Wenning M."/>
            <person name="von Neubeck M."/>
            <person name="Huptas C."/>
            <person name="Scherer S."/>
        </authorList>
    </citation>
    <scope>NUCLEOTIDE SEQUENCE [LARGE SCALE GENOMIC DNA]</scope>
    <source>
        <strain evidence="1 2">DSM 14937</strain>
    </source>
</reference>
<evidence type="ECO:0000313" key="2">
    <source>
        <dbReference type="Proteomes" id="UP000052019"/>
    </source>
</evidence>
<dbReference type="EMBL" id="JYLK01000018">
    <property type="protein sequence ID" value="KRP58113.1"/>
    <property type="molecule type" value="Genomic_DNA"/>
</dbReference>